<dbReference type="SUPFAM" id="SSF54631">
    <property type="entry name" value="CBS-domain pair"/>
    <property type="match status" value="1"/>
</dbReference>
<evidence type="ECO:0000256" key="9">
    <source>
        <dbReference type="PROSITE-ProRule" id="PRU01193"/>
    </source>
</evidence>
<accession>D7DL24</accession>
<dbReference type="STRING" id="666681.M301_0248"/>
<evidence type="ECO:0008006" key="15">
    <source>
        <dbReference type="Google" id="ProtNLM"/>
    </source>
</evidence>
<keyword evidence="3 9" id="KW-0812">Transmembrane</keyword>
<sequence length="440" mass="49236" precursor="true">MSTHFLLIFIAFLLVLLNGFFVAAEFSLVKLRSTRVRTIAKTLGWRGRMLAKVHANLDTYLSACQLGITLSSLGLGWIGEPAFAALIEPLLLHIGVSSQKLIHSIAFIFAFFTISYLHIVLGELVPKSLAIRMSERVGIWTAPALYAFYWLMFPAIWLLNQSSNIVISALKLKTKAGHDSHYSSEELKLILRSSRASDEFSDDEWKVLAQAIDFRELEVSDLMHPFSEVVALFEEDSFDDNMDRILQHRYSRYPVVNGDGIVTGIIHIKDIFVALRKDADFTDIKSLARPIEQVPPTTHAMTLFRKLQKGAPHFTVVGYEDAAPIGYITLDNLLSALVGDIRDEFRQSQSEWAKLDDGSLLGKGSLPLNTLERTLGIDIESEDADTIAGLVLWALGDIPKEGQRVQFTAFDVVVKKMIGPRILLVRVYPKNQVSEPPSQH</sequence>
<reference evidence="13 14" key="2">
    <citation type="journal article" date="2011" name="J. Bacteriol.">
        <title>Genomes of three methylotrophs from a single niche uncover genetic and metabolic divergence of Methylophilaceae.</title>
        <authorList>
            <person name="Lapidus A."/>
            <person name="Clum A."/>
            <person name="Labutti K."/>
            <person name="Kaluzhnaya M.G."/>
            <person name="Lim S."/>
            <person name="Beck D.A."/>
            <person name="Glavina Del Rio T."/>
            <person name="Nolan M."/>
            <person name="Mavromatis K."/>
            <person name="Huntemann M."/>
            <person name="Lucas S."/>
            <person name="Lidstrom M.E."/>
            <person name="Ivanova N."/>
            <person name="Chistoserdova L."/>
        </authorList>
    </citation>
    <scope>NUCLEOTIDE SEQUENCE [LARGE SCALE GENOMIC DNA]</scope>
    <source>
        <strain evidence="13 14">301</strain>
    </source>
</reference>
<dbReference type="InterPro" id="IPR005170">
    <property type="entry name" value="Transptr-assoc_dom"/>
</dbReference>
<dbReference type="Pfam" id="PF01595">
    <property type="entry name" value="CNNM"/>
    <property type="match status" value="1"/>
</dbReference>
<dbReference type="KEGG" id="meh:M301_0248"/>
<dbReference type="Pfam" id="PF00571">
    <property type="entry name" value="CBS"/>
    <property type="match status" value="1"/>
</dbReference>
<dbReference type="InterPro" id="IPR000644">
    <property type="entry name" value="CBS_dom"/>
</dbReference>
<keyword evidence="6 8" id="KW-0129">CBS domain</keyword>
<reference evidence="14" key="1">
    <citation type="submission" date="2010-05" db="EMBL/GenBank/DDBJ databases">
        <title>Complete sequence of Methylotenera sp. 301.</title>
        <authorList>
            <person name="Lucas S."/>
            <person name="Copeland A."/>
            <person name="Lapidus A."/>
            <person name="Cheng J.-F."/>
            <person name="Bruce D."/>
            <person name="Goodwin L."/>
            <person name="Pitluck S."/>
            <person name="Clum A."/>
            <person name="Land M."/>
            <person name="Hauser L."/>
            <person name="Kyrpides N."/>
            <person name="Ivanova N."/>
            <person name="Chistoservova L."/>
            <person name="Kalyuzhnaya M."/>
            <person name="Woyke T."/>
        </authorList>
    </citation>
    <scope>NUCLEOTIDE SEQUENCE [LARGE SCALE GENOMIC DNA]</scope>
    <source>
        <strain evidence="14">301</strain>
    </source>
</reference>
<evidence type="ECO:0000256" key="7">
    <source>
        <dbReference type="ARBA" id="ARBA00023136"/>
    </source>
</evidence>
<comment type="subcellular location">
    <subcellularLocation>
        <location evidence="1">Cell membrane</location>
        <topology evidence="1">Multi-pass membrane protein</topology>
    </subcellularLocation>
</comment>
<feature type="transmembrane region" description="Helical" evidence="10">
    <location>
        <begin position="137"/>
        <end position="159"/>
    </location>
</feature>
<dbReference type="EMBL" id="CP002056">
    <property type="protein sequence ID" value="ADI28635.1"/>
    <property type="molecule type" value="Genomic_DNA"/>
</dbReference>
<dbReference type="PROSITE" id="PS51846">
    <property type="entry name" value="CNNM"/>
    <property type="match status" value="1"/>
</dbReference>
<proteinExistence type="predicted"/>
<dbReference type="InterPro" id="IPR044751">
    <property type="entry name" value="Ion_transp-like_CBS"/>
</dbReference>
<dbReference type="InterPro" id="IPR016169">
    <property type="entry name" value="FAD-bd_PCMH_sub2"/>
</dbReference>
<evidence type="ECO:0000259" key="12">
    <source>
        <dbReference type="PROSITE" id="PS51846"/>
    </source>
</evidence>
<evidence type="ECO:0000256" key="6">
    <source>
        <dbReference type="ARBA" id="ARBA00023122"/>
    </source>
</evidence>
<dbReference type="eggNOG" id="COG1253">
    <property type="taxonomic scope" value="Bacteria"/>
</dbReference>
<dbReference type="GO" id="GO:0005886">
    <property type="term" value="C:plasma membrane"/>
    <property type="evidence" value="ECO:0007669"/>
    <property type="project" value="UniProtKB-SubCell"/>
</dbReference>
<dbReference type="Gene3D" id="3.10.580.10">
    <property type="entry name" value="CBS-domain"/>
    <property type="match status" value="1"/>
</dbReference>
<dbReference type="CDD" id="cd04590">
    <property type="entry name" value="CBS_pair_CorC_HlyC_assoc"/>
    <property type="match status" value="1"/>
</dbReference>
<evidence type="ECO:0000256" key="4">
    <source>
        <dbReference type="ARBA" id="ARBA00022737"/>
    </source>
</evidence>
<evidence type="ECO:0000256" key="1">
    <source>
        <dbReference type="ARBA" id="ARBA00004651"/>
    </source>
</evidence>
<keyword evidence="14" id="KW-1185">Reference proteome</keyword>
<dbReference type="InterPro" id="IPR051676">
    <property type="entry name" value="UPF0053_domain"/>
</dbReference>
<feature type="transmembrane region" description="Helical" evidence="10">
    <location>
        <begin position="101"/>
        <end position="125"/>
    </location>
</feature>
<dbReference type="OrthoDB" id="9798188at2"/>
<dbReference type="SMART" id="SM01091">
    <property type="entry name" value="CorC_HlyC"/>
    <property type="match status" value="1"/>
</dbReference>
<dbReference type="GO" id="GO:0050660">
    <property type="term" value="F:flavin adenine dinucleotide binding"/>
    <property type="evidence" value="ECO:0007669"/>
    <property type="project" value="InterPro"/>
</dbReference>
<dbReference type="HOGENOM" id="CLU_015237_4_0_4"/>
<dbReference type="RefSeq" id="WP_013146952.1">
    <property type="nucleotide sequence ID" value="NC_014207.1"/>
</dbReference>
<keyword evidence="2" id="KW-1003">Cell membrane</keyword>
<dbReference type="InterPro" id="IPR002550">
    <property type="entry name" value="CNNM"/>
</dbReference>
<dbReference type="Gene3D" id="3.30.465.10">
    <property type="match status" value="1"/>
</dbReference>
<dbReference type="AlphaFoldDB" id="D7DL24"/>
<evidence type="ECO:0000313" key="14">
    <source>
        <dbReference type="Proteomes" id="UP000000383"/>
    </source>
</evidence>
<dbReference type="Proteomes" id="UP000000383">
    <property type="component" value="Chromosome"/>
</dbReference>
<evidence type="ECO:0000256" key="2">
    <source>
        <dbReference type="ARBA" id="ARBA00022475"/>
    </source>
</evidence>
<dbReference type="InterPro" id="IPR036318">
    <property type="entry name" value="FAD-bd_PCMH-like_sf"/>
</dbReference>
<keyword evidence="5 9" id="KW-1133">Transmembrane helix</keyword>
<feature type="domain" description="CBS" evidence="11">
    <location>
        <begin position="223"/>
        <end position="281"/>
    </location>
</feature>
<dbReference type="PANTHER" id="PTHR43099">
    <property type="entry name" value="UPF0053 PROTEIN YRKA"/>
    <property type="match status" value="1"/>
</dbReference>
<evidence type="ECO:0000313" key="13">
    <source>
        <dbReference type="EMBL" id="ADI28635.1"/>
    </source>
</evidence>
<keyword evidence="4" id="KW-0677">Repeat</keyword>
<dbReference type="PANTHER" id="PTHR43099:SF5">
    <property type="entry name" value="HLYC_CORC FAMILY TRANSPORTER"/>
    <property type="match status" value="1"/>
</dbReference>
<evidence type="ECO:0000259" key="11">
    <source>
        <dbReference type="PROSITE" id="PS51371"/>
    </source>
</evidence>
<evidence type="ECO:0000256" key="3">
    <source>
        <dbReference type="ARBA" id="ARBA00022692"/>
    </source>
</evidence>
<organism evidence="13 14">
    <name type="scientific">Methylotenera versatilis (strain 301)</name>
    <dbReference type="NCBI Taxonomy" id="666681"/>
    <lineage>
        <taxon>Bacteria</taxon>
        <taxon>Pseudomonadati</taxon>
        <taxon>Pseudomonadota</taxon>
        <taxon>Betaproteobacteria</taxon>
        <taxon>Nitrosomonadales</taxon>
        <taxon>Methylophilaceae</taxon>
        <taxon>Methylotenera</taxon>
    </lineage>
</organism>
<dbReference type="PROSITE" id="PS51371">
    <property type="entry name" value="CBS"/>
    <property type="match status" value="1"/>
</dbReference>
<feature type="domain" description="CNNM transmembrane" evidence="12">
    <location>
        <begin position="1"/>
        <end position="204"/>
    </location>
</feature>
<evidence type="ECO:0000256" key="8">
    <source>
        <dbReference type="PROSITE-ProRule" id="PRU00703"/>
    </source>
</evidence>
<dbReference type="Pfam" id="PF03471">
    <property type="entry name" value="CorC_HlyC"/>
    <property type="match status" value="1"/>
</dbReference>
<keyword evidence="7 9" id="KW-0472">Membrane</keyword>
<protein>
    <recommendedName>
        <fullName evidence="15">CBS domain containing protein</fullName>
    </recommendedName>
</protein>
<dbReference type="SUPFAM" id="SSF56176">
    <property type="entry name" value="FAD-binding/transporter-associated domain-like"/>
    <property type="match status" value="1"/>
</dbReference>
<name>D7DL24_METV0</name>
<evidence type="ECO:0000256" key="10">
    <source>
        <dbReference type="SAM" id="Phobius"/>
    </source>
</evidence>
<evidence type="ECO:0000256" key="5">
    <source>
        <dbReference type="ARBA" id="ARBA00022989"/>
    </source>
</evidence>
<dbReference type="InterPro" id="IPR046342">
    <property type="entry name" value="CBS_dom_sf"/>
</dbReference>
<gene>
    <name evidence="13" type="ordered locus">M301_0248</name>
</gene>